<feature type="domain" description="Protochlamydia outer membrane protein" evidence="2">
    <location>
        <begin position="30"/>
        <end position="282"/>
    </location>
</feature>
<dbReference type="InterPro" id="IPR020080">
    <property type="entry name" value="OM_adhesin/peptidase_omptin"/>
</dbReference>
<dbReference type="EMBL" id="QLLL01000014">
    <property type="protein sequence ID" value="RAI97686.1"/>
    <property type="molecule type" value="Genomic_DNA"/>
</dbReference>
<dbReference type="Gene3D" id="2.40.128.90">
    <property type="entry name" value="OMPT-like"/>
    <property type="match status" value="1"/>
</dbReference>
<evidence type="ECO:0000313" key="4">
    <source>
        <dbReference type="Proteomes" id="UP000249547"/>
    </source>
</evidence>
<reference evidence="3 4" key="1">
    <citation type="submission" date="2018-06" db="EMBL/GenBank/DDBJ databases">
        <title>Genomic Encyclopedia of Archaeal and Bacterial Type Strains, Phase II (KMG-II): from individual species to whole genera.</title>
        <authorList>
            <person name="Goeker M."/>
        </authorList>
    </citation>
    <scope>NUCLEOTIDE SEQUENCE [LARGE SCALE GENOMIC DNA]</scope>
    <source>
        <strain evidence="3 4">DSM 23857</strain>
    </source>
</reference>
<dbReference type="AlphaFoldDB" id="A0A327Q776"/>
<evidence type="ECO:0000259" key="2">
    <source>
        <dbReference type="Pfam" id="PF17251"/>
    </source>
</evidence>
<feature type="signal peptide" evidence="1">
    <location>
        <begin position="1"/>
        <end position="19"/>
    </location>
</feature>
<keyword evidence="4" id="KW-1185">Reference proteome</keyword>
<keyword evidence="1" id="KW-0732">Signal</keyword>
<evidence type="ECO:0000313" key="3">
    <source>
        <dbReference type="EMBL" id="RAI97686.1"/>
    </source>
</evidence>
<name>A0A327Q776_9BACT</name>
<dbReference type="SUPFAM" id="SSF69917">
    <property type="entry name" value="OMPT-like"/>
    <property type="match status" value="1"/>
</dbReference>
<gene>
    <name evidence="3" type="ORF">LX64_04989</name>
</gene>
<dbReference type="Pfam" id="PF17251">
    <property type="entry name" value="Pom"/>
    <property type="match status" value="1"/>
</dbReference>
<dbReference type="Proteomes" id="UP000249547">
    <property type="component" value="Unassembled WGS sequence"/>
</dbReference>
<proteinExistence type="predicted"/>
<evidence type="ECO:0000256" key="1">
    <source>
        <dbReference type="SAM" id="SignalP"/>
    </source>
</evidence>
<sequence>MRVFLINILCLLACAHVAAQQKQPFATVELSGGYQVANLHWSIAGKVNGAPVNVLSEVKWSDLSGPTFNATLQLHPAKQIFIGAALTRSFIKSGNATDTDYGDNDRSATTYHAQLNSDEGSLQTCRLYGGYYFLQQRKWQVAAMMGYTNNKAWLYLLNHAAEVPGQKNLRSTYSTTWKGITGGIIGNYHATSWLAISADAQYSQVAYRAVADWNLIDAFQHPISFTQRANGFDLRMAVSSVFKLNHYLALFITGTYQHAETGYGTDELFLASGAVQTTRFNGAFTGAKQIAIGTRMQF</sequence>
<dbReference type="InterPro" id="IPR053724">
    <property type="entry name" value="OMP_A26_sf"/>
</dbReference>
<feature type="chain" id="PRO_5016404999" description="Protochlamydia outer membrane protein domain-containing protein" evidence="1">
    <location>
        <begin position="20"/>
        <end position="298"/>
    </location>
</feature>
<dbReference type="GO" id="GO:0004190">
    <property type="term" value="F:aspartic-type endopeptidase activity"/>
    <property type="evidence" value="ECO:0007669"/>
    <property type="project" value="InterPro"/>
</dbReference>
<dbReference type="OrthoDB" id="5566985at2"/>
<organism evidence="3 4">
    <name type="scientific">Chitinophaga skermanii</name>
    <dbReference type="NCBI Taxonomy" id="331697"/>
    <lineage>
        <taxon>Bacteria</taxon>
        <taxon>Pseudomonadati</taxon>
        <taxon>Bacteroidota</taxon>
        <taxon>Chitinophagia</taxon>
        <taxon>Chitinophagales</taxon>
        <taxon>Chitinophagaceae</taxon>
        <taxon>Chitinophaga</taxon>
    </lineage>
</organism>
<dbReference type="RefSeq" id="WP_111600369.1">
    <property type="nucleotide sequence ID" value="NZ_QLLL01000014.1"/>
</dbReference>
<comment type="caution">
    <text evidence="3">The sequence shown here is derived from an EMBL/GenBank/DDBJ whole genome shotgun (WGS) entry which is preliminary data.</text>
</comment>
<dbReference type="InterPro" id="IPR035163">
    <property type="entry name" value="Pom"/>
</dbReference>
<accession>A0A327Q776</accession>
<protein>
    <recommendedName>
        <fullName evidence="2">Protochlamydia outer membrane protein domain-containing protein</fullName>
    </recommendedName>
</protein>